<dbReference type="GO" id="GO:0010181">
    <property type="term" value="F:FMN binding"/>
    <property type="evidence" value="ECO:0007669"/>
    <property type="project" value="InterPro"/>
</dbReference>
<sequence>MHLSIEDIVAQESMYRRQFMNTLPGPRGVHLVGTKGYRGVENLGVFSSFVHISASSPPLLGFIMRPLTVPRHTYHHIKANGWFTVNTIHPGFLEKAHQTSANYPLETSEFAATGLTPLYSEKCKAPYVAESQVRIGLTFEEEHKIGGIETLFIVGRVQEVFVPDAAVAPTGHVDHELLATMTVAGLDTYHHPGTAQQMPYARVIKGGKE</sequence>
<dbReference type="SUPFAM" id="SSF50475">
    <property type="entry name" value="FMN-binding split barrel"/>
    <property type="match status" value="1"/>
</dbReference>
<evidence type="ECO:0000256" key="4">
    <source>
        <dbReference type="ARBA" id="ARBA00038054"/>
    </source>
</evidence>
<dbReference type="GO" id="GO:0016646">
    <property type="term" value="F:oxidoreductase activity, acting on the CH-NH group of donors, NAD or NADP as acceptor"/>
    <property type="evidence" value="ECO:0007669"/>
    <property type="project" value="UniProtKB-ARBA"/>
</dbReference>
<name>A0A923PPE3_9BACT</name>
<reference evidence="6" key="1">
    <citation type="submission" date="2020-08" db="EMBL/GenBank/DDBJ databases">
        <title>Lewinella bacteria from marine environments.</title>
        <authorList>
            <person name="Zhong Y."/>
        </authorList>
    </citation>
    <scope>NUCLEOTIDE SEQUENCE</scope>
    <source>
        <strain evidence="6">KCTC 42187</strain>
    </source>
</reference>
<evidence type="ECO:0000259" key="5">
    <source>
        <dbReference type="SMART" id="SM00903"/>
    </source>
</evidence>
<feature type="domain" description="Flavin reductase like" evidence="5">
    <location>
        <begin position="23"/>
        <end position="176"/>
    </location>
</feature>
<dbReference type="AlphaFoldDB" id="A0A923PPE3"/>
<dbReference type="Proteomes" id="UP000650081">
    <property type="component" value="Unassembled WGS sequence"/>
</dbReference>
<comment type="caution">
    <text evidence="6">The sequence shown here is derived from an EMBL/GenBank/DDBJ whole genome shotgun (WGS) entry which is preliminary data.</text>
</comment>
<dbReference type="RefSeq" id="WP_187467024.1">
    <property type="nucleotide sequence ID" value="NZ_JACSIT010000115.1"/>
</dbReference>
<dbReference type="SMART" id="SM00903">
    <property type="entry name" value="Flavin_Reduct"/>
    <property type="match status" value="1"/>
</dbReference>
<dbReference type="Pfam" id="PF01613">
    <property type="entry name" value="Flavin_Reduct"/>
    <property type="match status" value="1"/>
</dbReference>
<gene>
    <name evidence="6" type="ORF">H9S92_12385</name>
</gene>
<dbReference type="InterPro" id="IPR002563">
    <property type="entry name" value="Flavin_Rdtase-like_dom"/>
</dbReference>
<keyword evidence="2" id="KW-0285">Flavoprotein</keyword>
<organism evidence="6 7">
    <name type="scientific">Neolewinella lacunae</name>
    <dbReference type="NCBI Taxonomy" id="1517758"/>
    <lineage>
        <taxon>Bacteria</taxon>
        <taxon>Pseudomonadati</taxon>
        <taxon>Bacteroidota</taxon>
        <taxon>Saprospiria</taxon>
        <taxon>Saprospirales</taxon>
        <taxon>Lewinellaceae</taxon>
        <taxon>Neolewinella</taxon>
    </lineage>
</organism>
<accession>A0A923PPE3</accession>
<keyword evidence="3" id="KW-0288">FMN</keyword>
<proteinExistence type="inferred from homology"/>
<dbReference type="Gene3D" id="2.30.110.10">
    <property type="entry name" value="Electron Transport, Fmn-binding Protein, Chain A"/>
    <property type="match status" value="1"/>
</dbReference>
<comment type="cofactor">
    <cofactor evidence="1">
        <name>FMN</name>
        <dbReference type="ChEBI" id="CHEBI:58210"/>
    </cofactor>
</comment>
<evidence type="ECO:0000256" key="1">
    <source>
        <dbReference type="ARBA" id="ARBA00001917"/>
    </source>
</evidence>
<protein>
    <submittedName>
        <fullName evidence="6">Flavin reductase</fullName>
    </submittedName>
</protein>
<dbReference type="PANTHER" id="PTHR33798:SF5">
    <property type="entry name" value="FLAVIN REDUCTASE LIKE DOMAIN-CONTAINING PROTEIN"/>
    <property type="match status" value="1"/>
</dbReference>
<evidence type="ECO:0000256" key="2">
    <source>
        <dbReference type="ARBA" id="ARBA00022630"/>
    </source>
</evidence>
<dbReference type="InterPro" id="IPR012349">
    <property type="entry name" value="Split_barrel_FMN-bd"/>
</dbReference>
<dbReference type="PANTHER" id="PTHR33798">
    <property type="entry name" value="FLAVOPROTEIN OXYGENASE"/>
    <property type="match status" value="1"/>
</dbReference>
<evidence type="ECO:0000313" key="6">
    <source>
        <dbReference type="EMBL" id="MBC6994968.1"/>
    </source>
</evidence>
<dbReference type="EMBL" id="JACSIT010000115">
    <property type="protein sequence ID" value="MBC6994968.1"/>
    <property type="molecule type" value="Genomic_DNA"/>
</dbReference>
<evidence type="ECO:0000313" key="7">
    <source>
        <dbReference type="Proteomes" id="UP000650081"/>
    </source>
</evidence>
<comment type="similarity">
    <text evidence="4">Belongs to the flavoredoxin family.</text>
</comment>
<evidence type="ECO:0000256" key="3">
    <source>
        <dbReference type="ARBA" id="ARBA00022643"/>
    </source>
</evidence>
<keyword evidence="7" id="KW-1185">Reference proteome</keyword>